<comment type="caution">
    <text evidence="8">The sequence shown here is derived from an EMBL/GenBank/DDBJ whole genome shotgun (WGS) entry which is preliminary data.</text>
</comment>
<dbReference type="PANTHER" id="PTHR31102:SF1">
    <property type="entry name" value="CATION_H+ EXCHANGER DOMAIN-CONTAINING PROTEIN"/>
    <property type="match status" value="1"/>
</dbReference>
<name>A0AAD4MTM6_9BILA</name>
<keyword evidence="4 6" id="KW-1133">Transmembrane helix</keyword>
<feature type="transmembrane region" description="Helical" evidence="6">
    <location>
        <begin position="90"/>
        <end position="111"/>
    </location>
</feature>
<proteinExistence type="inferred from homology"/>
<feature type="transmembrane region" description="Helical" evidence="6">
    <location>
        <begin position="250"/>
        <end position="274"/>
    </location>
</feature>
<dbReference type="Pfam" id="PF00999">
    <property type="entry name" value="Na_H_Exchanger"/>
    <property type="match status" value="2"/>
</dbReference>
<evidence type="ECO:0000256" key="1">
    <source>
        <dbReference type="ARBA" id="ARBA00004141"/>
    </source>
</evidence>
<comment type="similarity">
    <text evidence="2">Belongs to the monovalent cation:proton antiporter 1 (CPA1) transporter (TC 2.A.36) family.</text>
</comment>
<evidence type="ECO:0000256" key="4">
    <source>
        <dbReference type="ARBA" id="ARBA00022989"/>
    </source>
</evidence>
<dbReference type="PANTHER" id="PTHR31102">
    <property type="match status" value="1"/>
</dbReference>
<dbReference type="InterPro" id="IPR006153">
    <property type="entry name" value="Cation/H_exchanger_TM"/>
</dbReference>
<sequence length="515" mass="56211">MNSAATFTVFSAASITSILAIFYQEFSKYLDKFHSSSNNLTETISQVHNASFLNAGSEQTIFVSVTSLFVLWSIACVLGRVAGLARMPPLLGMLLAGILIRSIGLPLFYFLPEIGAFLRKFAFLIILLRAGLGLDPDALKRLKGVCLRLTFLPCTLEAIAVCFASWILFGFKPIYGLLLGFVLAAVSPAVVVPGMLDLQEKKLGVTEGIPTLVTAAASLDDVYAITVFSSLLAIVKAPGSTQVLYIGKQILVALAEVFGGCVIGVALGLLLSIFPGSGSEDFHFRRTSLILSISCAIFFGAEVLNVDSIGPLAVIVSAFVAAFKWRKTERSKGDFRVEWDRFGQPFPFSLVGKWRQMQSPIVKDTLDVDPEKSLPQEETFRIVWEYFGQPLLFSLIGFQLHFDKQKNFSTISLGLLVLIFGLVIRTLVAYMSALGANLNKKERLFVAIAWLPKATVQAALGPILLDLAHSDKDRYQFREEATVILTVAVLSILLTAPLGAFLIRILAPVLVKRSE</sequence>
<dbReference type="GO" id="GO:1902600">
    <property type="term" value="P:proton transmembrane transport"/>
    <property type="evidence" value="ECO:0007669"/>
    <property type="project" value="InterPro"/>
</dbReference>
<evidence type="ECO:0000256" key="5">
    <source>
        <dbReference type="ARBA" id="ARBA00023136"/>
    </source>
</evidence>
<feature type="transmembrane region" description="Helical" evidence="6">
    <location>
        <begin position="208"/>
        <end position="235"/>
    </location>
</feature>
<feature type="domain" description="Cation/H+ exchanger transmembrane" evidence="7">
    <location>
        <begin position="377"/>
        <end position="495"/>
    </location>
</feature>
<feature type="transmembrane region" description="Helical" evidence="6">
    <location>
        <begin position="444"/>
        <end position="464"/>
    </location>
</feature>
<evidence type="ECO:0000256" key="3">
    <source>
        <dbReference type="ARBA" id="ARBA00022692"/>
    </source>
</evidence>
<evidence type="ECO:0000259" key="7">
    <source>
        <dbReference type="Pfam" id="PF00999"/>
    </source>
</evidence>
<gene>
    <name evidence="8" type="ORF">DdX_13889</name>
</gene>
<feature type="transmembrane region" description="Helical" evidence="6">
    <location>
        <begin position="146"/>
        <end position="168"/>
    </location>
</feature>
<evidence type="ECO:0000313" key="8">
    <source>
        <dbReference type="EMBL" id="KAI1704959.1"/>
    </source>
</evidence>
<reference evidence="8" key="1">
    <citation type="submission" date="2022-01" db="EMBL/GenBank/DDBJ databases">
        <title>Genome Sequence Resource for Two Populations of Ditylenchus destructor, the Migratory Endoparasitic Phytonematode.</title>
        <authorList>
            <person name="Zhang H."/>
            <person name="Lin R."/>
            <person name="Xie B."/>
        </authorList>
    </citation>
    <scope>NUCLEOTIDE SEQUENCE</scope>
    <source>
        <strain evidence="8">BazhouSP</strain>
    </source>
</reference>
<dbReference type="Gene3D" id="1.20.1530.20">
    <property type="match status" value="2"/>
</dbReference>
<feature type="transmembrane region" description="Helical" evidence="6">
    <location>
        <begin position="408"/>
        <end position="432"/>
    </location>
</feature>
<dbReference type="InterPro" id="IPR038770">
    <property type="entry name" value="Na+/solute_symporter_sf"/>
</dbReference>
<feature type="domain" description="Cation/H+ exchanger transmembrane" evidence="7">
    <location>
        <begin position="76"/>
        <end position="351"/>
    </location>
</feature>
<accession>A0AAD4MTM6</accession>
<keyword evidence="9" id="KW-1185">Reference proteome</keyword>
<dbReference type="Proteomes" id="UP001201812">
    <property type="component" value="Unassembled WGS sequence"/>
</dbReference>
<evidence type="ECO:0000313" key="9">
    <source>
        <dbReference type="Proteomes" id="UP001201812"/>
    </source>
</evidence>
<dbReference type="EMBL" id="JAKKPZ010000061">
    <property type="protein sequence ID" value="KAI1704959.1"/>
    <property type="molecule type" value="Genomic_DNA"/>
</dbReference>
<organism evidence="8 9">
    <name type="scientific">Ditylenchus destructor</name>
    <dbReference type="NCBI Taxonomy" id="166010"/>
    <lineage>
        <taxon>Eukaryota</taxon>
        <taxon>Metazoa</taxon>
        <taxon>Ecdysozoa</taxon>
        <taxon>Nematoda</taxon>
        <taxon>Chromadorea</taxon>
        <taxon>Rhabditida</taxon>
        <taxon>Tylenchina</taxon>
        <taxon>Tylenchomorpha</taxon>
        <taxon>Sphaerularioidea</taxon>
        <taxon>Anguinidae</taxon>
        <taxon>Anguininae</taxon>
        <taxon>Ditylenchus</taxon>
    </lineage>
</organism>
<feature type="transmembrane region" description="Helical" evidence="6">
    <location>
        <begin position="309"/>
        <end position="326"/>
    </location>
</feature>
<protein>
    <submittedName>
        <fullName evidence="8">Sodium/hydrogen exchanger family domain-containing protein</fullName>
    </submittedName>
</protein>
<dbReference type="GO" id="GO:0016020">
    <property type="term" value="C:membrane"/>
    <property type="evidence" value="ECO:0007669"/>
    <property type="project" value="UniProtKB-SubCell"/>
</dbReference>
<feature type="transmembrane region" description="Helical" evidence="6">
    <location>
        <begin position="174"/>
        <end position="196"/>
    </location>
</feature>
<evidence type="ECO:0000256" key="6">
    <source>
        <dbReference type="SAM" id="Phobius"/>
    </source>
</evidence>
<keyword evidence="5 6" id="KW-0472">Membrane</keyword>
<dbReference type="GO" id="GO:0015297">
    <property type="term" value="F:antiporter activity"/>
    <property type="evidence" value="ECO:0007669"/>
    <property type="project" value="InterPro"/>
</dbReference>
<comment type="subcellular location">
    <subcellularLocation>
        <location evidence="1">Membrane</location>
        <topology evidence="1">Multi-pass membrane protein</topology>
    </subcellularLocation>
</comment>
<keyword evidence="3 6" id="KW-0812">Transmembrane</keyword>
<evidence type="ECO:0000256" key="2">
    <source>
        <dbReference type="ARBA" id="ARBA00007367"/>
    </source>
</evidence>
<feature type="transmembrane region" description="Helical" evidence="6">
    <location>
        <begin position="484"/>
        <end position="507"/>
    </location>
</feature>
<dbReference type="AlphaFoldDB" id="A0AAD4MTM6"/>
<dbReference type="InterPro" id="IPR051843">
    <property type="entry name" value="CPA1_transporter"/>
</dbReference>
<feature type="transmembrane region" description="Helical" evidence="6">
    <location>
        <begin position="61"/>
        <end position="78"/>
    </location>
</feature>